<feature type="transmembrane region" description="Helical" evidence="1">
    <location>
        <begin position="98"/>
        <end position="126"/>
    </location>
</feature>
<dbReference type="PANTHER" id="PTHR35007:SF1">
    <property type="entry name" value="PILUS ASSEMBLY PROTEIN"/>
    <property type="match status" value="1"/>
</dbReference>
<organism evidence="2 3">
    <name type="scientific">Luteipulveratus mongoliensis</name>
    <dbReference type="NCBI Taxonomy" id="571913"/>
    <lineage>
        <taxon>Bacteria</taxon>
        <taxon>Bacillati</taxon>
        <taxon>Actinomycetota</taxon>
        <taxon>Actinomycetes</taxon>
        <taxon>Micrococcales</taxon>
        <taxon>Dermacoccaceae</taxon>
        <taxon>Luteipulveratus</taxon>
    </lineage>
</organism>
<dbReference type="OrthoDB" id="5243064at2"/>
<feature type="transmembrane region" description="Helical" evidence="1">
    <location>
        <begin position="6"/>
        <end position="23"/>
    </location>
</feature>
<keyword evidence="1" id="KW-0472">Membrane</keyword>
<keyword evidence="1" id="KW-0812">Transmembrane</keyword>
<protein>
    <submittedName>
        <fullName evidence="2">Type II secretion system protein</fullName>
    </submittedName>
</protein>
<proteinExistence type="predicted"/>
<keyword evidence="3" id="KW-1185">Reference proteome</keyword>
<keyword evidence="1" id="KW-1133">Transmembrane helix</keyword>
<name>A0A0K1JR81_9MICO</name>
<feature type="transmembrane region" description="Helical" evidence="1">
    <location>
        <begin position="283"/>
        <end position="302"/>
    </location>
</feature>
<reference evidence="2 3" key="1">
    <citation type="submission" date="2015-03" db="EMBL/GenBank/DDBJ databases">
        <title>Luteipulveratus halotolerans sp. nov., a novel actinobacterium (Dermacoccaceae) from Sarawak, Malaysia.</title>
        <authorList>
            <person name="Juboi H."/>
            <person name="Basik A."/>
            <person name="Shamsul S.S."/>
            <person name="Arnold P."/>
            <person name="Schmitt E.K."/>
            <person name="Sanglier J.-J."/>
            <person name="Yeo T."/>
        </authorList>
    </citation>
    <scope>NUCLEOTIDE SEQUENCE [LARGE SCALE GENOMIC DNA]</scope>
    <source>
        <strain evidence="2 3">MN07-A0370</strain>
    </source>
</reference>
<dbReference type="AlphaFoldDB" id="A0A0K1JR81"/>
<accession>A0A0K1JR81</accession>
<dbReference type="KEGG" id="lmoi:VV02_23040"/>
<gene>
    <name evidence="2" type="ORF">VV02_23040</name>
</gene>
<dbReference type="Proteomes" id="UP000066480">
    <property type="component" value="Chromosome"/>
</dbReference>
<sequence>MGLSLLCGALVGVGVYAFVRVLLRPEPGVATMLARIEHGQRSMRTHTLTEMDSSFAGMSSGTRSVMARLADRLEVLVAERGWQLGRVRADLALMGRSVGAFLAVKVVTGLVFFFLAPVAWAALSIIGISLSSAVPVVLALTLGVFGFFIPDLALKSEAGVRRREFRRTVGVFLDLVAMNLAGGRGLPEALLAAATISEHWSLLRIRQSLANARLVGTTPWVALGELGEEIDLEELRDLGAALGLAAEDGAKIRLSLAARAATLRRKELTDAEGDEGERSQSMLVAQLLICTAFLIYLAYPAITRLLAT</sequence>
<evidence type="ECO:0000313" key="2">
    <source>
        <dbReference type="EMBL" id="AKU19224.1"/>
    </source>
</evidence>
<dbReference type="EMBL" id="CP011112">
    <property type="protein sequence ID" value="AKU19224.1"/>
    <property type="molecule type" value="Genomic_DNA"/>
</dbReference>
<dbReference type="STRING" id="571913.VV02_23040"/>
<feature type="transmembrane region" description="Helical" evidence="1">
    <location>
        <begin position="132"/>
        <end position="154"/>
    </location>
</feature>
<evidence type="ECO:0000313" key="3">
    <source>
        <dbReference type="Proteomes" id="UP000066480"/>
    </source>
</evidence>
<evidence type="ECO:0000256" key="1">
    <source>
        <dbReference type="SAM" id="Phobius"/>
    </source>
</evidence>
<dbReference type="PANTHER" id="PTHR35007">
    <property type="entry name" value="INTEGRAL MEMBRANE PROTEIN-RELATED"/>
    <property type="match status" value="1"/>
</dbReference>